<evidence type="ECO:0000256" key="7">
    <source>
        <dbReference type="ARBA" id="ARBA00023326"/>
    </source>
</evidence>
<organism evidence="9 10">
    <name type="scientific">Candidatus Viadribacter manganicus</name>
    <dbReference type="NCBI Taxonomy" id="1759059"/>
    <lineage>
        <taxon>Bacteria</taxon>
        <taxon>Pseudomonadati</taxon>
        <taxon>Pseudomonadota</taxon>
        <taxon>Alphaproteobacteria</taxon>
        <taxon>Hyphomonadales</taxon>
        <taxon>Hyphomonadaceae</taxon>
        <taxon>Candidatus Viadribacter</taxon>
    </lineage>
</organism>
<proteinExistence type="predicted"/>
<evidence type="ECO:0000256" key="2">
    <source>
        <dbReference type="ARBA" id="ARBA00022525"/>
    </source>
</evidence>
<dbReference type="KEGG" id="cbot:ATE48_18120"/>
<keyword evidence="6" id="KW-0119">Carbohydrate metabolism</keyword>
<dbReference type="GO" id="GO:0005576">
    <property type="term" value="C:extracellular region"/>
    <property type="evidence" value="ECO:0007669"/>
    <property type="project" value="UniProtKB-SubCell"/>
</dbReference>
<sequence>MLTKWIAAVFAAVLTFGVAHAQDTQSFSRALAMRGYEHDGEARFAGIYQPSTYHHGQAAPLIIALHGRFSSPQAMHAISGLASVADQRGAIVVYPETLAGFWNDGGHALLNRPGPAADDAGFIADLIEAAAAEFTIDRSRIYVVGYDSGMAYALACRPPVSLAGVAIVGALMWDYAREACSSATPTPMLIVHGRRDDQYTPINGGDVNGIDVRRLGVNDTLAVWRRVNGCGEPSASGREGAVLYGSCSSGAQVAYVGVAGGGHNWFRANSRYQINRQNVDATALINQFFFDRTAFTLPDTRSSGRSRSWIVYAPPTYDPAQPASVVVLLHGRPGNSGGMASMTGMNAVAENHNFIVVYPDGIDNEWNAQFDISARDISLTGRRSTLPQDDVGFLQTLMDDVAVDFNIDRTRLYLGGFSNGGFMSYRMACSAGGTFAAFAPVSGNLYSELSQVCSRSPPTPILIMNGTADPSVPYEGVLVANREMGDPIRISYGIQDTVAMFARRNGCSLSGESTTYAEGGQSPGTQVVRFIPRDCTSGADVVLYMINGGGHTWPGHPRPQAELGDVNMDMDAGEILWEFFSRHTLQTYRRPQRR</sequence>
<comment type="subcellular location">
    <subcellularLocation>
        <location evidence="1">Secreted</location>
    </subcellularLocation>
</comment>
<dbReference type="AlphaFoldDB" id="A0A1B1AMD2"/>
<dbReference type="STRING" id="1759059.ATE48_18120"/>
<keyword evidence="7" id="KW-0624">Polysaccharide degradation</keyword>
<keyword evidence="2" id="KW-0964">Secreted</keyword>
<dbReference type="PANTHER" id="PTHR38050:SF2">
    <property type="entry name" value="FERULOYL ESTERASE C-RELATED"/>
    <property type="match status" value="1"/>
</dbReference>
<evidence type="ECO:0000256" key="5">
    <source>
        <dbReference type="ARBA" id="ARBA00022801"/>
    </source>
</evidence>
<keyword evidence="3" id="KW-0858">Xylan degradation</keyword>
<dbReference type="GO" id="GO:0045493">
    <property type="term" value="P:xylan catabolic process"/>
    <property type="evidence" value="ECO:0007669"/>
    <property type="project" value="UniProtKB-KW"/>
</dbReference>
<dbReference type="InterPro" id="IPR000801">
    <property type="entry name" value="Esterase-like"/>
</dbReference>
<dbReference type="OrthoDB" id="9764953at2"/>
<evidence type="ECO:0000313" key="9">
    <source>
        <dbReference type="EMBL" id="ANP47680.1"/>
    </source>
</evidence>
<evidence type="ECO:0000256" key="6">
    <source>
        <dbReference type="ARBA" id="ARBA00023277"/>
    </source>
</evidence>
<keyword evidence="10" id="KW-1185">Reference proteome</keyword>
<feature type="chain" id="PRO_5008519036" description="Phospholipase/carboxylesterase/thioesterase domain-containing protein" evidence="8">
    <location>
        <begin position="22"/>
        <end position="594"/>
    </location>
</feature>
<accession>A0A1B1AMD2</accession>
<name>A0A1B1AMD2_9PROT</name>
<dbReference type="GO" id="GO:0030600">
    <property type="term" value="F:feruloyl esterase activity"/>
    <property type="evidence" value="ECO:0007669"/>
    <property type="project" value="InterPro"/>
</dbReference>
<dbReference type="RefSeq" id="WP_066774051.1">
    <property type="nucleotide sequence ID" value="NZ_CP013244.1"/>
</dbReference>
<keyword evidence="5" id="KW-0378">Hydrolase</keyword>
<evidence type="ECO:0000256" key="3">
    <source>
        <dbReference type="ARBA" id="ARBA00022651"/>
    </source>
</evidence>
<dbReference type="SUPFAM" id="SSF53474">
    <property type="entry name" value="alpha/beta-Hydrolases"/>
    <property type="match status" value="3"/>
</dbReference>
<feature type="signal peptide" evidence="8">
    <location>
        <begin position="1"/>
        <end position="21"/>
    </location>
</feature>
<evidence type="ECO:0000256" key="4">
    <source>
        <dbReference type="ARBA" id="ARBA00022729"/>
    </source>
</evidence>
<dbReference type="Gene3D" id="3.40.50.1820">
    <property type="entry name" value="alpha/beta hydrolase"/>
    <property type="match status" value="2"/>
</dbReference>
<dbReference type="EMBL" id="CP013244">
    <property type="protein sequence ID" value="ANP47680.1"/>
    <property type="molecule type" value="Genomic_DNA"/>
</dbReference>
<dbReference type="PANTHER" id="PTHR38050">
    <property type="match status" value="1"/>
</dbReference>
<dbReference type="Pfam" id="PF00756">
    <property type="entry name" value="Esterase"/>
    <property type="match status" value="1"/>
</dbReference>
<keyword evidence="4 8" id="KW-0732">Signal</keyword>
<evidence type="ECO:0000313" key="10">
    <source>
        <dbReference type="Proteomes" id="UP000092498"/>
    </source>
</evidence>
<dbReference type="InterPro" id="IPR043595">
    <property type="entry name" value="FaeB/C/D"/>
</dbReference>
<evidence type="ECO:0000256" key="1">
    <source>
        <dbReference type="ARBA" id="ARBA00004613"/>
    </source>
</evidence>
<dbReference type="InterPro" id="IPR029058">
    <property type="entry name" value="AB_hydrolase_fold"/>
</dbReference>
<evidence type="ECO:0000256" key="8">
    <source>
        <dbReference type="SAM" id="SignalP"/>
    </source>
</evidence>
<protein>
    <recommendedName>
        <fullName evidence="11">Phospholipase/carboxylesterase/thioesterase domain-containing protein</fullName>
    </recommendedName>
</protein>
<dbReference type="InParanoid" id="A0A1B1AMD2"/>
<reference evidence="9 10" key="1">
    <citation type="submission" date="2015-11" db="EMBL/GenBank/DDBJ databases">
        <title>Whole-Genome Sequence of Candidatus Oderbacter manganicum from the National Park Lower Oder Valley, Germany.</title>
        <authorList>
            <person name="Braun B."/>
            <person name="Liere K."/>
            <person name="Szewzyk U."/>
        </authorList>
    </citation>
    <scope>NUCLEOTIDE SEQUENCE [LARGE SCALE GENOMIC DNA]</scope>
    <source>
        <strain evidence="9 10">OTSz_A_272</strain>
    </source>
</reference>
<evidence type="ECO:0008006" key="11">
    <source>
        <dbReference type="Google" id="ProtNLM"/>
    </source>
</evidence>
<gene>
    <name evidence="9" type="ORF">ATE48_18120</name>
</gene>
<dbReference type="Proteomes" id="UP000092498">
    <property type="component" value="Chromosome"/>
</dbReference>